<dbReference type="AlphaFoldDB" id="A0A3D9IDC3"/>
<feature type="domain" description="AB hydrolase-1" evidence="1">
    <location>
        <begin position="34"/>
        <end position="265"/>
    </location>
</feature>
<evidence type="ECO:0000313" key="2">
    <source>
        <dbReference type="EMBL" id="RED59216.1"/>
    </source>
</evidence>
<comment type="caution">
    <text evidence="2">The sequence shown here is derived from an EMBL/GenBank/DDBJ whole genome shotgun (WGS) entry which is preliminary data.</text>
</comment>
<reference evidence="2 3" key="1">
    <citation type="submission" date="2018-07" db="EMBL/GenBank/DDBJ databases">
        <title>Genomic Encyclopedia of Type Strains, Phase III (KMG-III): the genomes of soil and plant-associated and newly described type strains.</title>
        <authorList>
            <person name="Whitman W."/>
        </authorList>
    </citation>
    <scope>NUCLEOTIDE SEQUENCE [LARGE SCALE GENOMIC DNA]</scope>
    <source>
        <strain evidence="2 3">CECT 8236</strain>
    </source>
</reference>
<dbReference type="RefSeq" id="WP_115993271.1">
    <property type="nucleotide sequence ID" value="NZ_QRDY01000007.1"/>
</dbReference>
<keyword evidence="3" id="KW-1185">Reference proteome</keyword>
<evidence type="ECO:0000313" key="3">
    <source>
        <dbReference type="Proteomes" id="UP000256869"/>
    </source>
</evidence>
<dbReference type="OrthoDB" id="9112061at2"/>
<sequence>MYYRNTTPWAHGSYPQVDQRYYGYYRDAQQPLTFVLVHGSWADTSFWDGVAAELRKQGHTVYVPEYAGHGGYPTDGVTHAMITKSVVDFITANQLKDIILVGHSFGGSVIQKVAEQVPDRLKRIVFLNAFVVNDGASLADQFPPESKAGFMQLRKASGNDTIMLPFPVFRETFVNLADLPFAQQAYSRILPEPATPLFEKLDLKKFFKLTTPKSYLYLTEDNVLPQGEGYGWHPHMSSRLGLFRLVKTPGDHFSAIILEPARIAQQLYVASRD</sequence>
<dbReference type="Pfam" id="PF12697">
    <property type="entry name" value="Abhydrolase_6"/>
    <property type="match status" value="1"/>
</dbReference>
<dbReference type="PANTHER" id="PTHR37017:SF11">
    <property type="entry name" value="ESTERASE_LIPASE_THIOESTERASE DOMAIN-CONTAINING PROTEIN"/>
    <property type="match status" value="1"/>
</dbReference>
<dbReference type="Gene3D" id="3.40.50.1820">
    <property type="entry name" value="alpha/beta hydrolase"/>
    <property type="match status" value="1"/>
</dbReference>
<evidence type="ECO:0000259" key="1">
    <source>
        <dbReference type="Pfam" id="PF12697"/>
    </source>
</evidence>
<protein>
    <submittedName>
        <fullName evidence="2">Pimeloyl-ACP methyl ester carboxylesterase</fullName>
    </submittedName>
</protein>
<dbReference type="InterPro" id="IPR029058">
    <property type="entry name" value="AB_hydrolase_fold"/>
</dbReference>
<proteinExistence type="predicted"/>
<organism evidence="2 3">
    <name type="scientific">Cohnella lupini</name>
    <dbReference type="NCBI Taxonomy" id="1294267"/>
    <lineage>
        <taxon>Bacteria</taxon>
        <taxon>Bacillati</taxon>
        <taxon>Bacillota</taxon>
        <taxon>Bacilli</taxon>
        <taxon>Bacillales</taxon>
        <taxon>Paenibacillaceae</taxon>
        <taxon>Cohnella</taxon>
    </lineage>
</organism>
<dbReference type="InterPro" id="IPR000073">
    <property type="entry name" value="AB_hydrolase_1"/>
</dbReference>
<dbReference type="EMBL" id="QRDY01000007">
    <property type="protein sequence ID" value="RED59216.1"/>
    <property type="molecule type" value="Genomic_DNA"/>
</dbReference>
<dbReference type="InterPro" id="IPR052897">
    <property type="entry name" value="Sec-Metab_Biosynth_Hydrolase"/>
</dbReference>
<dbReference type="SUPFAM" id="SSF53474">
    <property type="entry name" value="alpha/beta-Hydrolases"/>
    <property type="match status" value="1"/>
</dbReference>
<name>A0A3D9IDC3_9BACL</name>
<gene>
    <name evidence="2" type="ORF">DFP95_10754</name>
</gene>
<accession>A0A3D9IDC3</accession>
<dbReference type="PANTHER" id="PTHR37017">
    <property type="entry name" value="AB HYDROLASE-1 DOMAIN-CONTAINING PROTEIN-RELATED"/>
    <property type="match status" value="1"/>
</dbReference>
<dbReference type="Proteomes" id="UP000256869">
    <property type="component" value="Unassembled WGS sequence"/>
</dbReference>
<dbReference type="PRINTS" id="PR00111">
    <property type="entry name" value="ABHYDROLASE"/>
</dbReference>